<dbReference type="GO" id="GO:0005829">
    <property type="term" value="C:cytosol"/>
    <property type="evidence" value="ECO:0007669"/>
    <property type="project" value="TreeGrafter"/>
</dbReference>
<proteinExistence type="predicted"/>
<feature type="domain" description="Glycosyl hydrolase family 92 N-terminal" evidence="5">
    <location>
        <begin position="31"/>
        <end position="276"/>
    </location>
</feature>
<dbReference type="GO" id="GO:0000224">
    <property type="term" value="F:peptide-N4-(N-acetyl-beta-glucosaminyl)asparagine amidase activity"/>
    <property type="evidence" value="ECO:0007669"/>
    <property type="project" value="TreeGrafter"/>
</dbReference>
<dbReference type="InterPro" id="IPR005887">
    <property type="entry name" value="GH92_a_mannosidase_put"/>
</dbReference>
<dbReference type="Pfam" id="PF17678">
    <property type="entry name" value="Glyco_hydro_92N"/>
    <property type="match status" value="1"/>
</dbReference>
<keyword evidence="7" id="KW-1185">Reference proteome</keyword>
<dbReference type="GO" id="GO:0005975">
    <property type="term" value="P:carbohydrate metabolic process"/>
    <property type="evidence" value="ECO:0007669"/>
    <property type="project" value="InterPro"/>
</dbReference>
<dbReference type="GO" id="GO:0030246">
    <property type="term" value="F:carbohydrate binding"/>
    <property type="evidence" value="ECO:0007669"/>
    <property type="project" value="InterPro"/>
</dbReference>
<protein>
    <submittedName>
        <fullName evidence="6">Alpha-1,2-mannosidase, putative</fullName>
    </submittedName>
</protein>
<dbReference type="Proteomes" id="UP000199705">
    <property type="component" value="Unassembled WGS sequence"/>
</dbReference>
<gene>
    <name evidence="6" type="ORF">SAMN05192573_113161</name>
</gene>
<dbReference type="PANTHER" id="PTHR12143:SF43">
    <property type="entry name" value="PUTATIVE-RELATED"/>
    <property type="match status" value="1"/>
</dbReference>
<dbReference type="EMBL" id="FNCG01000013">
    <property type="protein sequence ID" value="SDH89104.1"/>
    <property type="molecule type" value="Genomic_DNA"/>
</dbReference>
<dbReference type="FunFam" id="3.30.2080.10:FF:000001">
    <property type="entry name" value="Alpha-1,2-mannosidase subfamily"/>
    <property type="match status" value="1"/>
</dbReference>
<evidence type="ECO:0000313" key="6">
    <source>
        <dbReference type="EMBL" id="SDH89104.1"/>
    </source>
</evidence>
<dbReference type="AlphaFoldDB" id="A0A1G8G3X9"/>
<evidence type="ECO:0000256" key="1">
    <source>
        <dbReference type="ARBA" id="ARBA00001913"/>
    </source>
</evidence>
<dbReference type="RefSeq" id="WP_091172277.1">
    <property type="nucleotide sequence ID" value="NZ_FNCG01000013.1"/>
</dbReference>
<feature type="domain" description="Glycosyl hydrolase family 92" evidence="4">
    <location>
        <begin position="282"/>
        <end position="745"/>
    </location>
</feature>
<dbReference type="STRING" id="551996.SAMN05192573_113161"/>
<dbReference type="PANTHER" id="PTHR12143">
    <property type="entry name" value="PEPTIDE N-GLYCANASE PNGASE -RELATED"/>
    <property type="match status" value="1"/>
</dbReference>
<dbReference type="GO" id="GO:0006516">
    <property type="term" value="P:glycoprotein catabolic process"/>
    <property type="evidence" value="ECO:0007669"/>
    <property type="project" value="TreeGrafter"/>
</dbReference>
<evidence type="ECO:0000259" key="4">
    <source>
        <dbReference type="Pfam" id="PF07971"/>
    </source>
</evidence>
<dbReference type="Gene3D" id="1.20.1050.60">
    <property type="entry name" value="alpha-1,2-mannosidase"/>
    <property type="match status" value="1"/>
</dbReference>
<evidence type="ECO:0000256" key="3">
    <source>
        <dbReference type="ARBA" id="ARBA00022837"/>
    </source>
</evidence>
<dbReference type="Gene3D" id="1.20.1610.10">
    <property type="entry name" value="alpha-1,2-mannosidases domains"/>
    <property type="match status" value="1"/>
</dbReference>
<dbReference type="Gene3D" id="2.70.98.10">
    <property type="match status" value="1"/>
</dbReference>
<dbReference type="InterPro" id="IPR008928">
    <property type="entry name" value="6-hairpin_glycosidase_sf"/>
</dbReference>
<accession>A0A1G8G3X9</accession>
<comment type="cofactor">
    <cofactor evidence="1">
        <name>Ca(2+)</name>
        <dbReference type="ChEBI" id="CHEBI:29108"/>
    </cofactor>
</comment>
<dbReference type="SUPFAM" id="SSF48208">
    <property type="entry name" value="Six-hairpin glycosidases"/>
    <property type="match status" value="1"/>
</dbReference>
<comment type="subunit">
    <text evidence="2">Monomer.</text>
</comment>
<keyword evidence="3" id="KW-0106">Calcium</keyword>
<name>A0A1G8G3X9_9SPHI</name>
<dbReference type="NCBIfam" id="TIGR01180">
    <property type="entry name" value="aman2_put"/>
    <property type="match status" value="1"/>
</dbReference>
<dbReference type="InterPro" id="IPR012939">
    <property type="entry name" value="Glyco_hydro_92"/>
</dbReference>
<evidence type="ECO:0000259" key="5">
    <source>
        <dbReference type="Pfam" id="PF17678"/>
    </source>
</evidence>
<dbReference type="InterPro" id="IPR050883">
    <property type="entry name" value="PNGase"/>
</dbReference>
<organism evidence="6 7">
    <name type="scientific">Mucilaginibacter gossypii</name>
    <dbReference type="NCBI Taxonomy" id="551996"/>
    <lineage>
        <taxon>Bacteria</taxon>
        <taxon>Pseudomonadati</taxon>
        <taxon>Bacteroidota</taxon>
        <taxon>Sphingobacteriia</taxon>
        <taxon>Sphingobacteriales</taxon>
        <taxon>Sphingobacteriaceae</taxon>
        <taxon>Mucilaginibacter</taxon>
    </lineage>
</organism>
<evidence type="ECO:0000256" key="2">
    <source>
        <dbReference type="ARBA" id="ARBA00011245"/>
    </source>
</evidence>
<sequence length="763" mass="85981">MKFISKIANRFIYIIFLLFPWPVFAQNLVRYVQPMAGTAIATTASALKHGQAADTRFANTIPAVTAPFAMTQWTPETESGETKCVPPYYYKDSLFNGLRGSHWLSGSCTQDYGSFTIMPITGKLTTANYSAAFKHVDELSSPYLYSINLNQYKVNAAVTSTERCGMMQFTMQQADSLYLLIKANSDYHEGFVKVDQQKGEISGYNPAHRIYQGWGKSAGFSGFFVIRFERSLGKTGTFDGDKIFIADSIKNDAGTGVYAGFKLNKGEKLTIRIGTSFASLEGARKNLQAEMPGFDFHKMVESSRVKWEKALGQINISTKNEQDKRIFYTSFYHAMQHPRLFNDVDGRYPRFAGDYQIEQLSGGNYYDDFSMWDIYRAQLPLFEILNPSLINNLAKSLILKGKQGGWMPVFPCWNSYTSEMIGDHTASVISSAYLKGITDLDAKEAYQILRHNAFELPANRVDYVEGKGRRALGSYLKYRYIPLEDSVRDAFHKMEQVSRTMEYAYDDYALAQFAKALKKSADYITLTKRAKYYANVFDATSGFVRGKHADGTWISPFDPDKKATYITEGTARQYTFYVPQDVPGLAKLMGGAKKLEQSLDSLFEKGEYWHGNEPGHQIPFMYNYTSSPWKTQAAVRKILATEYSDGPGGLGGNDDAGQMSAWYLFAAMGFYPVNPVSGEYLLCSPLFDRIAITLQNGKKFEIICHKPGPRSMYIRSVKLNGKIMPNNFIRYNDISKGGKLEIYLNDQPGNNWAVKPLNQPKGM</sequence>
<dbReference type="InterPro" id="IPR041371">
    <property type="entry name" value="GH92_N"/>
</dbReference>
<dbReference type="InterPro" id="IPR014718">
    <property type="entry name" value="GH-type_carb-bd"/>
</dbReference>
<evidence type="ECO:0000313" key="7">
    <source>
        <dbReference type="Proteomes" id="UP000199705"/>
    </source>
</evidence>
<dbReference type="Pfam" id="PF07971">
    <property type="entry name" value="Glyco_hydro_92"/>
    <property type="match status" value="1"/>
</dbReference>
<dbReference type="Gene3D" id="3.30.2080.10">
    <property type="entry name" value="GH92 mannosidase domain"/>
    <property type="match status" value="1"/>
</dbReference>
<reference evidence="7" key="1">
    <citation type="submission" date="2016-10" db="EMBL/GenBank/DDBJ databases">
        <authorList>
            <person name="Varghese N."/>
            <person name="Submissions S."/>
        </authorList>
    </citation>
    <scope>NUCLEOTIDE SEQUENCE [LARGE SCALE GENOMIC DNA]</scope>
    <source>
        <strain evidence="7">Gh-67</strain>
    </source>
</reference>